<dbReference type="GO" id="GO:0044826">
    <property type="term" value="P:viral genome integration into host DNA"/>
    <property type="evidence" value="ECO:0007669"/>
    <property type="project" value="UniProtKB-KW"/>
</dbReference>
<proteinExistence type="inferred from homology"/>
<sequence>MPIFKRPNSSVWWISVQVNGRQVRKSAQTANRKEAQELHDQLKSALWREEKLGEKAEHSLDEAAEKWLAENANLKAVRDYTLHLKFWCERAQGMALTDITRAWAAQQMDDLVIVRGKTSKPATPGTKNNYICTLRSVMNTALTEWEWIENVPAFRTYGGKKMPRMCIATPEQAKALIAVMPEQLQGPIAFAFMTGLRKSNVYGLRWAQVDLDRSVAWVKPDDAKAGNLIVVPLNSAARAVLARQAEMAVAGEERVFPVEPCCHHQWKRYTARAGLPEGFRFHDIRHSFASWHAMAGTERKSLQDLGGWQTSAMVDHYVHLPAQHLVGAAEKLSALLN</sequence>
<dbReference type="PROSITE" id="PS51898">
    <property type="entry name" value="TYR_RECOMBINASE"/>
    <property type="match status" value="1"/>
</dbReference>
<evidence type="ECO:0000256" key="4">
    <source>
        <dbReference type="ARBA" id="ARBA00022801"/>
    </source>
</evidence>
<dbReference type="GO" id="GO:0006310">
    <property type="term" value="P:DNA recombination"/>
    <property type="evidence" value="ECO:0007669"/>
    <property type="project" value="UniProtKB-KW"/>
</dbReference>
<comment type="similarity">
    <text evidence="1">Belongs to the 'phage' integrase family.</text>
</comment>
<dbReference type="InterPro" id="IPR050090">
    <property type="entry name" value="Tyrosine_recombinase_XerCD"/>
</dbReference>
<accession>A0A6J7WIL1</accession>
<evidence type="ECO:0000259" key="10">
    <source>
        <dbReference type="PROSITE" id="PS51898"/>
    </source>
</evidence>
<dbReference type="InterPro" id="IPR044068">
    <property type="entry name" value="CB"/>
</dbReference>
<dbReference type="GO" id="GO:0016740">
    <property type="term" value="F:transferase activity"/>
    <property type="evidence" value="ECO:0007669"/>
    <property type="project" value="UniProtKB-KW"/>
</dbReference>
<reference evidence="12" key="1">
    <citation type="submission" date="2020-05" db="EMBL/GenBank/DDBJ databases">
        <authorList>
            <person name="Chiriac C."/>
            <person name="Salcher M."/>
            <person name="Ghai R."/>
            <person name="Kavagutti S V."/>
        </authorList>
    </citation>
    <scope>NUCLEOTIDE SEQUENCE</scope>
</reference>
<keyword evidence="3" id="KW-0808">Transferase</keyword>
<keyword evidence="5" id="KW-0229">DNA integration</keyword>
<dbReference type="GO" id="GO:0016787">
    <property type="term" value="F:hydrolase activity"/>
    <property type="evidence" value="ECO:0007669"/>
    <property type="project" value="UniProtKB-KW"/>
</dbReference>
<dbReference type="CDD" id="cd00796">
    <property type="entry name" value="INT_Rci_Hp1_C"/>
    <property type="match status" value="1"/>
</dbReference>
<evidence type="ECO:0000256" key="5">
    <source>
        <dbReference type="ARBA" id="ARBA00022908"/>
    </source>
</evidence>
<dbReference type="InterPro" id="IPR010998">
    <property type="entry name" value="Integrase_recombinase_N"/>
</dbReference>
<feature type="domain" description="Core-binding (CB)" evidence="11">
    <location>
        <begin position="58"/>
        <end position="142"/>
    </location>
</feature>
<dbReference type="InterPro" id="IPR013762">
    <property type="entry name" value="Integrase-like_cat_sf"/>
</dbReference>
<keyword evidence="7" id="KW-0233">DNA recombination</keyword>
<dbReference type="Gene3D" id="1.10.443.10">
    <property type="entry name" value="Intergrase catalytic core"/>
    <property type="match status" value="1"/>
</dbReference>
<evidence type="ECO:0000256" key="2">
    <source>
        <dbReference type="ARBA" id="ARBA00016082"/>
    </source>
</evidence>
<evidence type="ECO:0000313" key="12">
    <source>
        <dbReference type="EMBL" id="CAB5194823.1"/>
    </source>
</evidence>
<dbReference type="PANTHER" id="PTHR30349:SF64">
    <property type="entry name" value="PROPHAGE INTEGRASE INTD-RELATED"/>
    <property type="match status" value="1"/>
</dbReference>
<dbReference type="InterPro" id="IPR011010">
    <property type="entry name" value="DNA_brk_join_enz"/>
</dbReference>
<feature type="domain" description="Tyr recombinase" evidence="10">
    <location>
        <begin position="163"/>
        <end position="330"/>
    </location>
</feature>
<evidence type="ECO:0000256" key="1">
    <source>
        <dbReference type="ARBA" id="ARBA00008857"/>
    </source>
</evidence>
<gene>
    <name evidence="12" type="ORF">UFOVP168_28</name>
</gene>
<dbReference type="Pfam" id="PF00589">
    <property type="entry name" value="Phage_integrase"/>
    <property type="match status" value="1"/>
</dbReference>
<dbReference type="SUPFAM" id="SSF56349">
    <property type="entry name" value="DNA breaking-rejoining enzymes"/>
    <property type="match status" value="1"/>
</dbReference>
<evidence type="ECO:0000259" key="11">
    <source>
        <dbReference type="PROSITE" id="PS51900"/>
    </source>
</evidence>
<evidence type="ECO:0000256" key="3">
    <source>
        <dbReference type="ARBA" id="ARBA00022679"/>
    </source>
</evidence>
<name>A0A6J7WIL1_9CAUD</name>
<dbReference type="GO" id="GO:0003677">
    <property type="term" value="F:DNA binding"/>
    <property type="evidence" value="ECO:0007669"/>
    <property type="project" value="UniProtKB-UniRule"/>
</dbReference>
<dbReference type="EMBL" id="LR798220">
    <property type="protein sequence ID" value="CAB5194823.1"/>
    <property type="molecule type" value="Genomic_DNA"/>
</dbReference>
<dbReference type="InterPro" id="IPR002104">
    <property type="entry name" value="Integrase_catalytic"/>
</dbReference>
<dbReference type="PROSITE" id="PS51900">
    <property type="entry name" value="CB"/>
    <property type="match status" value="1"/>
</dbReference>
<evidence type="ECO:0000256" key="9">
    <source>
        <dbReference type="PROSITE-ProRule" id="PRU01248"/>
    </source>
</evidence>
<evidence type="ECO:0000256" key="6">
    <source>
        <dbReference type="ARBA" id="ARBA00023125"/>
    </source>
</evidence>
<dbReference type="PANTHER" id="PTHR30349">
    <property type="entry name" value="PHAGE INTEGRASE-RELATED"/>
    <property type="match status" value="1"/>
</dbReference>
<dbReference type="GO" id="GO:0015074">
    <property type="term" value="P:DNA integration"/>
    <property type="evidence" value="ECO:0007669"/>
    <property type="project" value="UniProtKB-KW"/>
</dbReference>
<organism evidence="12">
    <name type="scientific">uncultured Caudovirales phage</name>
    <dbReference type="NCBI Taxonomy" id="2100421"/>
    <lineage>
        <taxon>Viruses</taxon>
        <taxon>Duplodnaviria</taxon>
        <taxon>Heunggongvirae</taxon>
        <taxon>Uroviricota</taxon>
        <taxon>Caudoviricetes</taxon>
        <taxon>Peduoviridae</taxon>
        <taxon>Maltschvirus</taxon>
        <taxon>Maltschvirus maltsch</taxon>
    </lineage>
</organism>
<evidence type="ECO:0000256" key="7">
    <source>
        <dbReference type="ARBA" id="ARBA00023172"/>
    </source>
</evidence>
<keyword evidence="8" id="KW-1179">Viral genome integration</keyword>
<dbReference type="Gene3D" id="1.10.150.130">
    <property type="match status" value="1"/>
</dbReference>
<keyword evidence="4" id="KW-0378">Hydrolase</keyword>
<dbReference type="GO" id="GO:0075713">
    <property type="term" value="P:establishment of integrated proviral latency"/>
    <property type="evidence" value="ECO:0007669"/>
    <property type="project" value="UniProtKB-KW"/>
</dbReference>
<keyword evidence="8" id="KW-1160">Virus entry into host cell</keyword>
<protein>
    <recommendedName>
        <fullName evidence="2">Integrase</fullName>
    </recommendedName>
</protein>
<keyword evidence="6 9" id="KW-0238">DNA-binding</keyword>
<evidence type="ECO:0000256" key="8">
    <source>
        <dbReference type="ARBA" id="ARBA00023195"/>
    </source>
</evidence>